<dbReference type="SUPFAM" id="SSF55961">
    <property type="entry name" value="Bet v1-like"/>
    <property type="match status" value="1"/>
</dbReference>
<evidence type="ECO:0000259" key="2">
    <source>
        <dbReference type="Pfam" id="PF08327"/>
    </source>
</evidence>
<comment type="similarity">
    <text evidence="1">Belongs to the AHA1 family.</text>
</comment>
<dbReference type="InterPro" id="IPR023393">
    <property type="entry name" value="START-like_dom_sf"/>
</dbReference>
<evidence type="ECO:0000313" key="3">
    <source>
        <dbReference type="EMBL" id="GBG11069.1"/>
    </source>
</evidence>
<dbReference type="EMBL" id="BDQX01000381">
    <property type="protein sequence ID" value="GBG11069.1"/>
    <property type="molecule type" value="Genomic_DNA"/>
</dbReference>
<dbReference type="RefSeq" id="WP_181376905.1">
    <property type="nucleotide sequence ID" value="NZ_BDQX01000381.1"/>
</dbReference>
<gene>
    <name evidence="3" type="ORF">PAT3040_05850</name>
</gene>
<dbReference type="InterPro" id="IPR013538">
    <property type="entry name" value="ASHA1/2-like_C"/>
</dbReference>
<evidence type="ECO:0000313" key="4">
    <source>
        <dbReference type="Proteomes" id="UP000245202"/>
    </source>
</evidence>
<reference evidence="3 4" key="1">
    <citation type="submission" date="2017-08" db="EMBL/GenBank/DDBJ databases">
        <title>Substantial Increase in Enzyme Production by Combined Drug-Resistance Mutations in Paenibacillus agaridevorans.</title>
        <authorList>
            <person name="Tanaka Y."/>
            <person name="Funane K."/>
            <person name="Hosaka T."/>
            <person name="Shiwa Y."/>
            <person name="Fujita N."/>
            <person name="Miyazaki T."/>
            <person name="Yoshikawa H."/>
            <person name="Murakami K."/>
            <person name="Kasahara K."/>
            <person name="Inaoka T."/>
            <person name="Hiraga Y."/>
            <person name="Ochi K."/>
        </authorList>
    </citation>
    <scope>NUCLEOTIDE SEQUENCE [LARGE SCALE GENOMIC DNA]</scope>
    <source>
        <strain evidence="3 4">T-3040</strain>
    </source>
</reference>
<accession>A0A2R5EZJ9</accession>
<dbReference type="Pfam" id="PF08327">
    <property type="entry name" value="AHSA1"/>
    <property type="match status" value="1"/>
</dbReference>
<proteinExistence type="inferred from homology"/>
<dbReference type="Proteomes" id="UP000245202">
    <property type="component" value="Unassembled WGS sequence"/>
</dbReference>
<sequence length="147" mass="16548">MSNITVECSVWVEAGPDRAWRAVTKDEELSLWYSPGSPWDIPQLEAGAELWFHHTPNDYHNGSEVVSLKAVIEKIEERSEFSVRWEFNGELSDMVTSFLVKEEKGGSTVTIRETGYEDEAAAAQTEEGYTMSLANLYAYLSGSELPY</sequence>
<name>A0A2R5EZJ9_9BACL</name>
<keyword evidence="4" id="KW-1185">Reference proteome</keyword>
<protein>
    <recommendedName>
        <fullName evidence="2">Activator of Hsp90 ATPase homologue 1/2-like C-terminal domain-containing protein</fullName>
    </recommendedName>
</protein>
<dbReference type="Gene3D" id="3.30.530.20">
    <property type="match status" value="1"/>
</dbReference>
<dbReference type="AlphaFoldDB" id="A0A2R5EZJ9"/>
<organism evidence="3 4">
    <name type="scientific">Paenibacillus agaridevorans</name>
    <dbReference type="NCBI Taxonomy" id="171404"/>
    <lineage>
        <taxon>Bacteria</taxon>
        <taxon>Bacillati</taxon>
        <taxon>Bacillota</taxon>
        <taxon>Bacilli</taxon>
        <taxon>Bacillales</taxon>
        <taxon>Paenibacillaceae</taxon>
        <taxon>Paenibacillus</taxon>
    </lineage>
</organism>
<comment type="caution">
    <text evidence="3">The sequence shown here is derived from an EMBL/GenBank/DDBJ whole genome shotgun (WGS) entry which is preliminary data.</text>
</comment>
<feature type="domain" description="Activator of Hsp90 ATPase homologue 1/2-like C-terminal" evidence="2">
    <location>
        <begin position="14"/>
        <end position="140"/>
    </location>
</feature>
<evidence type="ECO:0000256" key="1">
    <source>
        <dbReference type="ARBA" id="ARBA00006817"/>
    </source>
</evidence>